<dbReference type="GO" id="GO:0047617">
    <property type="term" value="F:fatty acyl-CoA hydrolase activity"/>
    <property type="evidence" value="ECO:0007669"/>
    <property type="project" value="InterPro"/>
</dbReference>
<sequence>MSTLLNVSKLLRSLVSASNFNSIFSPIEVISVDERSLRCRFQVTEKEANSLNTLHGGYTSSLIDFISTVDLLRRGVDKTASVDLATSFMKAAPVGSWVQVESRVLRTGKTLAFCEVSLHDEASGKLLAKGRHTKYILPDTFSTSSS</sequence>
<comment type="catalytic activity">
    <reaction evidence="16">
        <text>hexanoyl-CoA + H2O = hexanoate + CoA + H(+)</text>
        <dbReference type="Rhea" id="RHEA:40115"/>
        <dbReference type="ChEBI" id="CHEBI:15377"/>
        <dbReference type="ChEBI" id="CHEBI:15378"/>
        <dbReference type="ChEBI" id="CHEBI:17120"/>
        <dbReference type="ChEBI" id="CHEBI:57287"/>
        <dbReference type="ChEBI" id="CHEBI:62620"/>
    </reaction>
    <physiologicalReaction direction="left-to-right" evidence="16">
        <dbReference type="Rhea" id="RHEA:40116"/>
    </physiologicalReaction>
</comment>
<dbReference type="EMBL" id="CABIJS010000277">
    <property type="protein sequence ID" value="VUZ48178.1"/>
    <property type="molecule type" value="Genomic_DNA"/>
</dbReference>
<evidence type="ECO:0000256" key="13">
    <source>
        <dbReference type="ARBA" id="ARBA00047588"/>
    </source>
</evidence>
<comment type="subcellular location">
    <subcellularLocation>
        <location evidence="3">Cytoplasm</location>
        <location evidence="3">Cytoskeleton</location>
        <location evidence="3">Spindle</location>
    </subcellularLocation>
    <subcellularLocation>
        <location evidence="4">Cytoplasm</location>
        <location evidence="4">Cytosol</location>
    </subcellularLocation>
    <subcellularLocation>
        <location evidence="2">Mitochondrion</location>
    </subcellularLocation>
    <subcellularLocation>
        <location evidence="1">Nucleus</location>
    </subcellularLocation>
</comment>
<keyword evidence="10" id="KW-0496">Mitochondrion</keyword>
<keyword evidence="11" id="KW-0206">Cytoskeleton</keyword>
<dbReference type="GO" id="GO:0005634">
    <property type="term" value="C:nucleus"/>
    <property type="evidence" value="ECO:0007669"/>
    <property type="project" value="UniProtKB-SubCell"/>
</dbReference>
<accession>A0A564YNA0</accession>
<evidence type="ECO:0000256" key="2">
    <source>
        <dbReference type="ARBA" id="ARBA00004173"/>
    </source>
</evidence>
<evidence type="ECO:0000256" key="23">
    <source>
        <dbReference type="ARBA" id="ARBA00083956"/>
    </source>
</evidence>
<comment type="function">
    <text evidence="18">Catalyzes the hydrolysis of acyl-CoAs into free fatty acids and coenzyme A (CoASH), regulating their respective intracellular levels. Has acyl-CoA thioesterase activity towards medium (C12) and long-chain (C18) fatty acyl-CoA substrates. Can also hydrolyze 3-hydroxyphenylacetyl-CoA and 3,4-dihydroxyphenylacetyl-CoA (in vitro). May play a role in controlling adaptive thermogenesis.</text>
</comment>
<feature type="domain" description="Thioesterase" evidence="24">
    <location>
        <begin position="52"/>
        <end position="123"/>
    </location>
</feature>
<evidence type="ECO:0000256" key="18">
    <source>
        <dbReference type="ARBA" id="ARBA00058205"/>
    </source>
</evidence>
<evidence type="ECO:0000256" key="10">
    <source>
        <dbReference type="ARBA" id="ARBA00023128"/>
    </source>
</evidence>
<dbReference type="PANTHER" id="PTHR21660:SF1">
    <property type="entry name" value="ACYL-COENZYME A THIOESTERASE 13"/>
    <property type="match status" value="1"/>
</dbReference>
<dbReference type="FunFam" id="3.10.129.10:FF:000021">
    <property type="entry name" value="Acyl-coenzyme A thioesterase 13"/>
    <property type="match status" value="1"/>
</dbReference>
<gene>
    <name evidence="25" type="ORF">WMSIL1_LOCUS7633</name>
</gene>
<dbReference type="InterPro" id="IPR029069">
    <property type="entry name" value="HotDog_dom_sf"/>
</dbReference>
<reference evidence="25 26" key="1">
    <citation type="submission" date="2019-07" db="EMBL/GenBank/DDBJ databases">
        <authorList>
            <person name="Jastrzebski P J."/>
            <person name="Paukszto L."/>
            <person name="Jastrzebski P J."/>
        </authorList>
    </citation>
    <scope>NUCLEOTIDE SEQUENCE [LARGE SCALE GENOMIC DNA]</scope>
    <source>
        <strain evidence="25 26">WMS-il1</strain>
    </source>
</reference>
<dbReference type="Gene3D" id="3.10.129.10">
    <property type="entry name" value="Hotdog Thioesterase"/>
    <property type="match status" value="1"/>
</dbReference>
<comment type="catalytic activity">
    <reaction evidence="17">
        <text>a fatty acyl-CoA + H2O = a fatty acid + CoA + H(+)</text>
        <dbReference type="Rhea" id="RHEA:16781"/>
        <dbReference type="ChEBI" id="CHEBI:15377"/>
        <dbReference type="ChEBI" id="CHEBI:15378"/>
        <dbReference type="ChEBI" id="CHEBI:28868"/>
        <dbReference type="ChEBI" id="CHEBI:57287"/>
        <dbReference type="ChEBI" id="CHEBI:77636"/>
    </reaction>
    <physiologicalReaction direction="left-to-right" evidence="17">
        <dbReference type="Rhea" id="RHEA:16782"/>
    </physiologicalReaction>
</comment>
<protein>
    <recommendedName>
        <fullName evidence="20">Acyl-coenzyme A thioesterase 13</fullName>
    </recommendedName>
    <alternativeName>
        <fullName evidence="22">Hotdog-fold thioesterase superfamily member 2</fullName>
    </alternativeName>
    <alternativeName>
        <fullName evidence="21">Palmitoyl-CoA hydrolase</fullName>
    </alternativeName>
    <alternativeName>
        <fullName evidence="23">Thioesterase superfamily member 2</fullName>
    </alternativeName>
</protein>
<evidence type="ECO:0000256" key="5">
    <source>
        <dbReference type="ARBA" id="ARBA00008324"/>
    </source>
</evidence>
<evidence type="ECO:0000256" key="6">
    <source>
        <dbReference type="ARBA" id="ARBA00022490"/>
    </source>
</evidence>
<evidence type="ECO:0000256" key="9">
    <source>
        <dbReference type="ARBA" id="ARBA00023098"/>
    </source>
</evidence>
<evidence type="ECO:0000256" key="11">
    <source>
        <dbReference type="ARBA" id="ARBA00023212"/>
    </source>
</evidence>
<comment type="catalytic activity">
    <reaction evidence="15">
        <text>dodecanoyl-CoA + H2O = dodecanoate + CoA + H(+)</text>
        <dbReference type="Rhea" id="RHEA:30135"/>
        <dbReference type="ChEBI" id="CHEBI:15377"/>
        <dbReference type="ChEBI" id="CHEBI:15378"/>
        <dbReference type="ChEBI" id="CHEBI:18262"/>
        <dbReference type="ChEBI" id="CHEBI:57287"/>
        <dbReference type="ChEBI" id="CHEBI:57375"/>
    </reaction>
    <physiologicalReaction direction="left-to-right" evidence="15">
        <dbReference type="Rhea" id="RHEA:30136"/>
    </physiologicalReaction>
</comment>
<evidence type="ECO:0000256" key="14">
    <source>
        <dbReference type="ARBA" id="ARBA00047969"/>
    </source>
</evidence>
<dbReference type="GO" id="GO:0005829">
    <property type="term" value="C:cytosol"/>
    <property type="evidence" value="ECO:0007669"/>
    <property type="project" value="UniProtKB-SubCell"/>
</dbReference>
<keyword evidence="9" id="KW-0443">Lipid metabolism</keyword>
<organism evidence="25 26">
    <name type="scientific">Hymenolepis diminuta</name>
    <name type="common">Rat tapeworm</name>
    <dbReference type="NCBI Taxonomy" id="6216"/>
    <lineage>
        <taxon>Eukaryota</taxon>
        <taxon>Metazoa</taxon>
        <taxon>Spiralia</taxon>
        <taxon>Lophotrochozoa</taxon>
        <taxon>Platyhelminthes</taxon>
        <taxon>Cestoda</taxon>
        <taxon>Eucestoda</taxon>
        <taxon>Cyclophyllidea</taxon>
        <taxon>Hymenolepididae</taxon>
        <taxon>Hymenolepis</taxon>
    </lineage>
</organism>
<evidence type="ECO:0000256" key="19">
    <source>
        <dbReference type="ARBA" id="ARBA00064709"/>
    </source>
</evidence>
<dbReference type="Proteomes" id="UP000321570">
    <property type="component" value="Unassembled WGS sequence"/>
</dbReference>
<comment type="similarity">
    <text evidence="5">Belongs to the thioesterase PaaI family.</text>
</comment>
<name>A0A564YNA0_HYMDI</name>
<dbReference type="InterPro" id="IPR039298">
    <property type="entry name" value="ACOT13"/>
</dbReference>
<evidence type="ECO:0000256" key="3">
    <source>
        <dbReference type="ARBA" id="ARBA00004186"/>
    </source>
</evidence>
<comment type="catalytic activity">
    <reaction evidence="14">
        <text>decanoyl-CoA + H2O = decanoate + CoA + H(+)</text>
        <dbReference type="Rhea" id="RHEA:40059"/>
        <dbReference type="ChEBI" id="CHEBI:15377"/>
        <dbReference type="ChEBI" id="CHEBI:15378"/>
        <dbReference type="ChEBI" id="CHEBI:27689"/>
        <dbReference type="ChEBI" id="CHEBI:57287"/>
        <dbReference type="ChEBI" id="CHEBI:61430"/>
    </reaction>
    <physiologicalReaction direction="left-to-right" evidence="14">
        <dbReference type="Rhea" id="RHEA:40060"/>
    </physiologicalReaction>
</comment>
<evidence type="ECO:0000313" key="26">
    <source>
        <dbReference type="Proteomes" id="UP000321570"/>
    </source>
</evidence>
<evidence type="ECO:0000256" key="4">
    <source>
        <dbReference type="ARBA" id="ARBA00004514"/>
    </source>
</evidence>
<evidence type="ECO:0000256" key="1">
    <source>
        <dbReference type="ARBA" id="ARBA00004123"/>
    </source>
</evidence>
<keyword evidence="26" id="KW-1185">Reference proteome</keyword>
<evidence type="ECO:0000256" key="8">
    <source>
        <dbReference type="ARBA" id="ARBA00022990"/>
    </source>
</evidence>
<proteinExistence type="inferred from homology"/>
<evidence type="ECO:0000256" key="16">
    <source>
        <dbReference type="ARBA" id="ARBA00050199"/>
    </source>
</evidence>
<evidence type="ECO:0000256" key="20">
    <source>
        <dbReference type="ARBA" id="ARBA00067273"/>
    </source>
</evidence>
<dbReference type="PANTHER" id="PTHR21660">
    <property type="entry name" value="THIOESTERASE SUPERFAMILY MEMBER-RELATED"/>
    <property type="match status" value="1"/>
</dbReference>
<keyword evidence="8" id="KW-0007">Acetylation</keyword>
<dbReference type="CDD" id="cd03443">
    <property type="entry name" value="PaaI_thioesterase"/>
    <property type="match status" value="1"/>
</dbReference>
<evidence type="ECO:0000259" key="24">
    <source>
        <dbReference type="Pfam" id="PF03061"/>
    </source>
</evidence>
<keyword evidence="12" id="KW-0539">Nucleus</keyword>
<dbReference type="GO" id="GO:0005819">
    <property type="term" value="C:spindle"/>
    <property type="evidence" value="ECO:0007669"/>
    <property type="project" value="UniProtKB-SubCell"/>
</dbReference>
<dbReference type="NCBIfam" id="TIGR00369">
    <property type="entry name" value="unchar_dom_1"/>
    <property type="match status" value="1"/>
</dbReference>
<comment type="catalytic activity">
    <reaction evidence="13">
        <text>octanoyl-CoA + H2O = octanoate + CoA + H(+)</text>
        <dbReference type="Rhea" id="RHEA:30143"/>
        <dbReference type="ChEBI" id="CHEBI:15377"/>
        <dbReference type="ChEBI" id="CHEBI:15378"/>
        <dbReference type="ChEBI" id="CHEBI:25646"/>
        <dbReference type="ChEBI" id="CHEBI:57287"/>
        <dbReference type="ChEBI" id="CHEBI:57386"/>
    </reaction>
    <physiologicalReaction direction="left-to-right" evidence="13">
        <dbReference type="Rhea" id="RHEA:30144"/>
    </physiologicalReaction>
</comment>
<dbReference type="GO" id="GO:0006629">
    <property type="term" value="P:lipid metabolic process"/>
    <property type="evidence" value="ECO:0007669"/>
    <property type="project" value="UniProtKB-KW"/>
</dbReference>
<dbReference type="GO" id="GO:0005739">
    <property type="term" value="C:mitochondrion"/>
    <property type="evidence" value="ECO:0007669"/>
    <property type="project" value="UniProtKB-SubCell"/>
</dbReference>
<evidence type="ECO:0000313" key="25">
    <source>
        <dbReference type="EMBL" id="VUZ48178.1"/>
    </source>
</evidence>
<evidence type="ECO:0000256" key="7">
    <source>
        <dbReference type="ARBA" id="ARBA00022801"/>
    </source>
</evidence>
<evidence type="ECO:0000256" key="21">
    <source>
        <dbReference type="ARBA" id="ARBA00075657"/>
    </source>
</evidence>
<dbReference type="InterPro" id="IPR003736">
    <property type="entry name" value="PAAI_dom"/>
</dbReference>
<evidence type="ECO:0000256" key="22">
    <source>
        <dbReference type="ARBA" id="ARBA00081533"/>
    </source>
</evidence>
<keyword evidence="7" id="KW-0378">Hydrolase</keyword>
<dbReference type="AlphaFoldDB" id="A0A564YNA0"/>
<dbReference type="SUPFAM" id="SSF54637">
    <property type="entry name" value="Thioesterase/thiol ester dehydrase-isomerase"/>
    <property type="match status" value="1"/>
</dbReference>
<comment type="subunit">
    <text evidence="19">Homotetramer. Interacts with PCTP.</text>
</comment>
<evidence type="ECO:0000256" key="17">
    <source>
        <dbReference type="ARBA" id="ARBA00052976"/>
    </source>
</evidence>
<evidence type="ECO:0000256" key="12">
    <source>
        <dbReference type="ARBA" id="ARBA00023242"/>
    </source>
</evidence>
<keyword evidence="6" id="KW-0963">Cytoplasm</keyword>
<evidence type="ECO:0000256" key="15">
    <source>
        <dbReference type="ARBA" id="ARBA00048074"/>
    </source>
</evidence>
<dbReference type="InterPro" id="IPR006683">
    <property type="entry name" value="Thioestr_dom"/>
</dbReference>
<dbReference type="Pfam" id="PF03061">
    <property type="entry name" value="4HBT"/>
    <property type="match status" value="1"/>
</dbReference>